<proteinExistence type="predicted"/>
<dbReference type="SUPFAM" id="SSF48670">
    <property type="entry name" value="Transducin (heterotrimeric G protein), gamma chain"/>
    <property type="match status" value="1"/>
</dbReference>
<accession>A0A7R9E3Y5</accession>
<dbReference type="AlphaFoldDB" id="A0A7R9E3Y5"/>
<dbReference type="SMART" id="SM00224">
    <property type="entry name" value="GGL"/>
    <property type="match status" value="1"/>
</dbReference>
<gene>
    <name evidence="2" type="ORF">TMSB3V08_LOCUS2709</name>
</gene>
<sequence>MDMMISNLQQQRQVTEQLRREAAIKRINVSQAVLDIMKFISEHEQEDCLQGWDCIRPYKVGTVHGPARSGLYKALQGWDCTRPYKVGTVQGPARSGLYKALQDQPVCRLYQHMSPAFLLEQVSVSYHIESNPSHPP</sequence>
<evidence type="ECO:0000313" key="2">
    <source>
        <dbReference type="EMBL" id="CAD7425806.1"/>
    </source>
</evidence>
<dbReference type="EMBL" id="OB793032">
    <property type="protein sequence ID" value="CAD7425806.1"/>
    <property type="molecule type" value="Genomic_DNA"/>
</dbReference>
<dbReference type="SMART" id="SM01224">
    <property type="entry name" value="G_gamma"/>
    <property type="match status" value="1"/>
</dbReference>
<dbReference type="Gene3D" id="4.10.260.10">
    <property type="entry name" value="Transducin (heterotrimeric G protein), gamma chain"/>
    <property type="match status" value="1"/>
</dbReference>
<organism evidence="2">
    <name type="scientific">Timema monikensis</name>
    <dbReference type="NCBI Taxonomy" id="170555"/>
    <lineage>
        <taxon>Eukaryota</taxon>
        <taxon>Metazoa</taxon>
        <taxon>Ecdysozoa</taxon>
        <taxon>Arthropoda</taxon>
        <taxon>Hexapoda</taxon>
        <taxon>Insecta</taxon>
        <taxon>Pterygota</taxon>
        <taxon>Neoptera</taxon>
        <taxon>Polyneoptera</taxon>
        <taxon>Phasmatodea</taxon>
        <taxon>Timematodea</taxon>
        <taxon>Timematoidea</taxon>
        <taxon>Timematidae</taxon>
        <taxon>Timema</taxon>
    </lineage>
</organism>
<dbReference type="GO" id="GO:0007186">
    <property type="term" value="P:G protein-coupled receptor signaling pathway"/>
    <property type="evidence" value="ECO:0007669"/>
    <property type="project" value="InterPro"/>
</dbReference>
<dbReference type="InterPro" id="IPR015898">
    <property type="entry name" value="G-protein_gamma-like_dom"/>
</dbReference>
<protein>
    <recommendedName>
        <fullName evidence="1">G protein gamma domain-containing protein</fullName>
    </recommendedName>
</protein>
<dbReference type="InterPro" id="IPR036284">
    <property type="entry name" value="GGL_sf"/>
</dbReference>
<dbReference type="PROSITE" id="PS50058">
    <property type="entry name" value="G_PROTEIN_GAMMA"/>
    <property type="match status" value="1"/>
</dbReference>
<feature type="domain" description="G protein gamma" evidence="1">
    <location>
        <begin position="4"/>
        <end position="49"/>
    </location>
</feature>
<dbReference type="Pfam" id="PF00631">
    <property type="entry name" value="G-gamma"/>
    <property type="match status" value="1"/>
</dbReference>
<dbReference type="CDD" id="cd00068">
    <property type="entry name" value="GGL"/>
    <property type="match status" value="1"/>
</dbReference>
<evidence type="ECO:0000259" key="1">
    <source>
        <dbReference type="PROSITE" id="PS50058"/>
    </source>
</evidence>
<name>A0A7R9E3Y5_9NEOP</name>
<reference evidence="2" key="1">
    <citation type="submission" date="2020-11" db="EMBL/GenBank/DDBJ databases">
        <authorList>
            <person name="Tran Van P."/>
        </authorList>
    </citation>
    <scope>NUCLEOTIDE SEQUENCE</scope>
</reference>